<keyword evidence="3" id="KW-0326">Glycosidase</keyword>
<keyword evidence="7" id="KW-1185">Reference proteome</keyword>
<dbReference type="Pfam" id="PF01229">
    <property type="entry name" value="Glyco_hydro_39"/>
    <property type="match status" value="1"/>
</dbReference>
<evidence type="ECO:0000313" key="7">
    <source>
        <dbReference type="Proteomes" id="UP001595699"/>
    </source>
</evidence>
<dbReference type="Proteomes" id="UP001595699">
    <property type="component" value="Unassembled WGS sequence"/>
</dbReference>
<dbReference type="RefSeq" id="WP_205121412.1">
    <property type="nucleotide sequence ID" value="NZ_JAFBCM010000001.1"/>
</dbReference>
<feature type="domain" description="F5/8 type C" evidence="5">
    <location>
        <begin position="504"/>
        <end position="648"/>
    </location>
</feature>
<dbReference type="InterPro" id="IPR017853">
    <property type="entry name" value="GH"/>
</dbReference>
<accession>A0ABV7Y976</accession>
<evidence type="ECO:0000256" key="4">
    <source>
        <dbReference type="SAM" id="SignalP"/>
    </source>
</evidence>
<dbReference type="PANTHER" id="PTHR12631:SF10">
    <property type="entry name" value="BETA-XYLOSIDASE-LIKE PROTEIN-RELATED"/>
    <property type="match status" value="1"/>
</dbReference>
<evidence type="ECO:0000256" key="3">
    <source>
        <dbReference type="ARBA" id="ARBA00023295"/>
    </source>
</evidence>
<evidence type="ECO:0000256" key="1">
    <source>
        <dbReference type="ARBA" id="ARBA00008875"/>
    </source>
</evidence>
<proteinExistence type="inferred from homology"/>
<feature type="chain" id="PRO_5045809441" evidence="4">
    <location>
        <begin position="28"/>
        <end position="825"/>
    </location>
</feature>
<comment type="caution">
    <text evidence="6">The sequence shown here is derived from an EMBL/GenBank/DDBJ whole genome shotgun (WGS) entry which is preliminary data.</text>
</comment>
<dbReference type="EMBL" id="JBHRZH010000011">
    <property type="protein sequence ID" value="MFC3761876.1"/>
    <property type="molecule type" value="Genomic_DNA"/>
</dbReference>
<sequence length="825" mass="88255">MPSFARFVVSLMLVVGILLAVSTAAQAATVTINADYTVTAGTFDHAKVLNGNEGGYLTHNALTWLPESYPQLDQLGMRMVAITHLLNENFYNVVSGTAPNFSYDFDKLDRVVLPLVEQGITPLMGVAFTPAVLGGSATGFSNAIPNNNAHWTQVVRAMVQHYKDLGHTGWYWEVWNEPDLTDAQGVPSFWAGTQAQFNAMYAATAEGVRAADPSAKIGGPTTTQGGWAFFEGFTTFLKNNPDVPLDFASFHTYGGNTFGETDAAKMRLDAAGRTGVPIFITEWNRTPNMTGGPGSATDTNVGASYAARRVADALDRPALSKVFWFVPKEGLTPTALMNGDLGLLTVDGHKKAPANTFQLLNRLYGTRLAATATGSGTSDRTVGTIATKDPATGKVAVLAWNDQNAATDLSVNLSKLPYAGQNVRLTRYQIDATHGTYWQDYSEGLRGWKVGPYENADPVESRVIAGGESLTRTFQAAPHSVVLWVLEPTATPPTDVPQVGPAPIPVGSRNLAHGRLASASTSVAFGWSPGAVVDGLTHTFRKVDSGPISNGWSSNGHPSAVASAPEWVQVDLGAPVSLSRIKLFPRDDKECEGYGFPVDFVLQGSNDGANWSNLRTVTNHNGGQPLAAPIGAQTYTVSGTFRYVRVTASRLRPACADDPSFHFQLAELQVESDTNASIGATAQGSTTIEDWGWSQAFVNDGVRSSSGASHGWSTALLTANTPQHLTLRQPATTRLSRVDLFPRDEAGNQGAGFPKSFHVQVAADDACATWTTVASRANYPNPGTFARTIGFPTSTARCVRIEATDLYRFSDGTFAFQLAEVELYH</sequence>
<dbReference type="InterPro" id="IPR051923">
    <property type="entry name" value="Glycosyl_Hydrolase_39"/>
</dbReference>
<dbReference type="InterPro" id="IPR049166">
    <property type="entry name" value="GH39_cat"/>
</dbReference>
<keyword evidence="4" id="KW-0732">Signal</keyword>
<reference evidence="7" key="1">
    <citation type="journal article" date="2019" name="Int. J. Syst. Evol. Microbiol.">
        <title>The Global Catalogue of Microorganisms (GCM) 10K type strain sequencing project: providing services to taxonomists for standard genome sequencing and annotation.</title>
        <authorList>
            <consortium name="The Broad Institute Genomics Platform"/>
            <consortium name="The Broad Institute Genome Sequencing Center for Infectious Disease"/>
            <person name="Wu L."/>
            <person name="Ma J."/>
        </authorList>
    </citation>
    <scope>NUCLEOTIDE SEQUENCE [LARGE SCALE GENOMIC DNA]</scope>
    <source>
        <strain evidence="7">CGMCC 4.7241</strain>
    </source>
</reference>
<dbReference type="SUPFAM" id="SSF49785">
    <property type="entry name" value="Galactose-binding domain-like"/>
    <property type="match status" value="2"/>
</dbReference>
<protein>
    <submittedName>
        <fullName evidence="6">Discoidin domain-containing protein</fullName>
    </submittedName>
</protein>
<evidence type="ECO:0000259" key="5">
    <source>
        <dbReference type="PROSITE" id="PS50022"/>
    </source>
</evidence>
<dbReference type="PANTHER" id="PTHR12631">
    <property type="entry name" value="ALPHA-L-IDURONIDASE"/>
    <property type="match status" value="1"/>
</dbReference>
<feature type="signal peptide" evidence="4">
    <location>
        <begin position="1"/>
        <end position="27"/>
    </location>
</feature>
<dbReference type="Pfam" id="PF00754">
    <property type="entry name" value="F5_F8_type_C"/>
    <property type="match status" value="2"/>
</dbReference>
<dbReference type="SUPFAM" id="SSF51445">
    <property type="entry name" value="(Trans)glycosidases"/>
    <property type="match status" value="1"/>
</dbReference>
<feature type="domain" description="F5/8 type C" evidence="5">
    <location>
        <begin position="656"/>
        <end position="825"/>
    </location>
</feature>
<dbReference type="Gene3D" id="2.60.120.260">
    <property type="entry name" value="Galactose-binding domain-like"/>
    <property type="match status" value="2"/>
</dbReference>
<evidence type="ECO:0000313" key="6">
    <source>
        <dbReference type="EMBL" id="MFC3761876.1"/>
    </source>
</evidence>
<organism evidence="6 7">
    <name type="scientific">Tenggerimyces flavus</name>
    <dbReference type="NCBI Taxonomy" id="1708749"/>
    <lineage>
        <taxon>Bacteria</taxon>
        <taxon>Bacillati</taxon>
        <taxon>Actinomycetota</taxon>
        <taxon>Actinomycetes</taxon>
        <taxon>Propionibacteriales</taxon>
        <taxon>Nocardioidaceae</taxon>
        <taxon>Tenggerimyces</taxon>
    </lineage>
</organism>
<gene>
    <name evidence="6" type="ORF">ACFOUW_13625</name>
</gene>
<comment type="similarity">
    <text evidence="1">Belongs to the glycosyl hydrolase 39 family.</text>
</comment>
<dbReference type="InterPro" id="IPR000421">
    <property type="entry name" value="FA58C"/>
</dbReference>
<dbReference type="Gene3D" id="3.20.20.80">
    <property type="entry name" value="Glycosidases"/>
    <property type="match status" value="1"/>
</dbReference>
<evidence type="ECO:0000256" key="2">
    <source>
        <dbReference type="ARBA" id="ARBA00022801"/>
    </source>
</evidence>
<name>A0ABV7Y976_9ACTN</name>
<dbReference type="InterPro" id="IPR008979">
    <property type="entry name" value="Galactose-bd-like_sf"/>
</dbReference>
<keyword evidence="2" id="KW-0378">Hydrolase</keyword>
<dbReference type="PROSITE" id="PS50022">
    <property type="entry name" value="FA58C_3"/>
    <property type="match status" value="2"/>
</dbReference>